<organism evidence="1 2">
    <name type="scientific">Desulfotalea psychrophila</name>
    <dbReference type="NCBI Taxonomy" id="84980"/>
    <lineage>
        <taxon>Bacteria</taxon>
        <taxon>Pseudomonadati</taxon>
        <taxon>Thermodesulfobacteriota</taxon>
        <taxon>Desulfobulbia</taxon>
        <taxon>Desulfobulbales</taxon>
        <taxon>Desulfocapsaceae</taxon>
        <taxon>Desulfotalea</taxon>
    </lineage>
</organism>
<reference evidence="1 2" key="1">
    <citation type="submission" date="2021-02" db="EMBL/GenBank/DDBJ databases">
        <title>Activity-based single-cell genomes from oceanic crustal fluid captures similar information to metagenomic and metatranscriptomic surveys with orders of magnitude less sampling.</title>
        <authorList>
            <person name="D'Angelo T.S."/>
            <person name="Orcutt B.N."/>
        </authorList>
    </citation>
    <scope>NUCLEOTIDE SEQUENCE [LARGE SCALE GENOMIC DNA]</scope>
    <source>
        <strain evidence="1">AH-315-G02</strain>
    </source>
</reference>
<proteinExistence type="predicted"/>
<dbReference type="Proteomes" id="UP000717534">
    <property type="component" value="Unassembled WGS sequence"/>
</dbReference>
<sequence>MNRNLLSVVVVFFCFTLVSDNAYGLEQKSRYVTLWYADREVLEEFNDNLRLNRKLRNSMRKNNVLTVADEVLAKTDIIVEKVQIVLDMFPNTYHIRLVLLPDSDDVARVFKKRYGKNVNHIAYYSLSEKTIYISADDTRLRVLAHEIGHSVVDHFFKVRPPYNIHELMAQFAEKHVTD</sequence>
<gene>
    <name evidence="1" type="ORF">JYU06_02980</name>
</gene>
<keyword evidence="2" id="KW-1185">Reference proteome</keyword>
<accession>A0ABS3ATP7</accession>
<dbReference type="EMBL" id="JAFITO010000017">
    <property type="protein sequence ID" value="MBN4068473.1"/>
    <property type="molecule type" value="Genomic_DNA"/>
</dbReference>
<protein>
    <submittedName>
        <fullName evidence="1">Uncharacterized protein</fullName>
    </submittedName>
</protein>
<evidence type="ECO:0000313" key="1">
    <source>
        <dbReference type="EMBL" id="MBN4068473.1"/>
    </source>
</evidence>
<name>A0ABS3ATP7_9BACT</name>
<evidence type="ECO:0000313" key="2">
    <source>
        <dbReference type="Proteomes" id="UP000717534"/>
    </source>
</evidence>
<comment type="caution">
    <text evidence="1">The sequence shown here is derived from an EMBL/GenBank/DDBJ whole genome shotgun (WGS) entry which is preliminary data.</text>
</comment>